<dbReference type="Proteomes" id="UP000000641">
    <property type="component" value="Chromosome"/>
</dbReference>
<proteinExistence type="predicted"/>
<accession>A1RY00</accession>
<dbReference type="SUPFAM" id="SSF81271">
    <property type="entry name" value="TGS-like"/>
    <property type="match status" value="1"/>
</dbReference>
<dbReference type="Gene3D" id="3.10.20.30">
    <property type="match status" value="1"/>
</dbReference>
<dbReference type="InterPro" id="IPR045001">
    <property type="entry name" value="DRG"/>
</dbReference>
<sequence>MPANLPAEAKSKWKRVMEARTPEEKLAALQEFLSAVPKHKGTERLRMQVTRQIAALRREIEERRKRRAGGGEQFFVEKEGDVQVVLIGSLGSGKTSLFRCLTGVSKPSQDRPVPGMVSWLGVYFQLVDTPGFLGFTDPGRLMALARNADALIVTLDSTANAEEQLAGMLRLLEENRISVKRPKAIVEIERRASGGVTVVGDLEGATVQDVVALLREYNVYHAVVRIQGRATLDDVEDAIFGSYVYRPTVAVLTKVDLAPNDHVKALKERLSNYGVPVYEFSAQRCRELRFDEIATYIFRELDLIRVYTRNPKTGNVEKRPVVVKRGAKVADVAKIIHSYLYENFRYAKVWRESFPFSPQRVGKDFVLEDGDIVEIVA</sequence>
<dbReference type="KEGG" id="tpe:Tpen_0678"/>
<gene>
    <name evidence="3" type="ordered locus">Tpen_0678</name>
</gene>
<dbReference type="AlphaFoldDB" id="A1RY00"/>
<dbReference type="STRING" id="368408.Tpen_0678"/>
<dbReference type="InterPro" id="IPR004095">
    <property type="entry name" value="TGS"/>
</dbReference>
<organism evidence="3 4">
    <name type="scientific">Thermofilum pendens (strain DSM 2475 / Hrk 5)</name>
    <dbReference type="NCBI Taxonomy" id="368408"/>
    <lineage>
        <taxon>Archaea</taxon>
        <taxon>Thermoproteota</taxon>
        <taxon>Thermoprotei</taxon>
        <taxon>Thermofilales</taxon>
        <taxon>Thermofilaceae</taxon>
        <taxon>Thermofilum</taxon>
    </lineage>
</organism>
<dbReference type="Pfam" id="PF01926">
    <property type="entry name" value="MMR_HSR1"/>
    <property type="match status" value="1"/>
</dbReference>
<dbReference type="HOGENOM" id="CLU_044997_0_1_2"/>
<keyword evidence="1" id="KW-0342">GTP-binding</keyword>
<dbReference type="EnsemblBacteria" id="ABL78080">
    <property type="protein sequence ID" value="ABL78080"/>
    <property type="gene ID" value="Tpen_0678"/>
</dbReference>
<dbReference type="OrthoDB" id="372125at2157"/>
<evidence type="ECO:0000313" key="3">
    <source>
        <dbReference type="EMBL" id="ABL78080.1"/>
    </source>
</evidence>
<dbReference type="Pfam" id="PF16897">
    <property type="entry name" value="MMR_HSR1_Xtn"/>
    <property type="match status" value="1"/>
</dbReference>
<keyword evidence="1" id="KW-0547">Nucleotide-binding</keyword>
<protein>
    <submittedName>
        <fullName evidence="3">TGS domain protein</fullName>
    </submittedName>
</protein>
<dbReference type="InterPro" id="IPR012676">
    <property type="entry name" value="TGS-like"/>
</dbReference>
<dbReference type="Gene3D" id="6.10.140.1070">
    <property type="match status" value="2"/>
</dbReference>
<dbReference type="RefSeq" id="WP_011752345.1">
    <property type="nucleotide sequence ID" value="NC_008698.1"/>
</dbReference>
<dbReference type="PROSITE" id="PS51880">
    <property type="entry name" value="TGS"/>
    <property type="match status" value="1"/>
</dbReference>
<evidence type="ECO:0000313" key="4">
    <source>
        <dbReference type="Proteomes" id="UP000000641"/>
    </source>
</evidence>
<dbReference type="InterPro" id="IPR006073">
    <property type="entry name" value="GTP-bd"/>
</dbReference>
<evidence type="ECO:0000256" key="1">
    <source>
        <dbReference type="ARBA" id="ARBA00023134"/>
    </source>
</evidence>
<evidence type="ECO:0000259" key="2">
    <source>
        <dbReference type="PROSITE" id="PS51880"/>
    </source>
</evidence>
<dbReference type="SUPFAM" id="SSF52540">
    <property type="entry name" value="P-loop containing nucleoside triphosphate hydrolases"/>
    <property type="match status" value="1"/>
</dbReference>
<keyword evidence="4" id="KW-1185">Reference proteome</keyword>
<dbReference type="InterPro" id="IPR031662">
    <property type="entry name" value="GTP-binding_2"/>
</dbReference>
<dbReference type="GO" id="GO:0005525">
    <property type="term" value="F:GTP binding"/>
    <property type="evidence" value="ECO:0007669"/>
    <property type="project" value="UniProtKB-KW"/>
</dbReference>
<dbReference type="GeneID" id="4601044"/>
<dbReference type="InterPro" id="IPR027417">
    <property type="entry name" value="P-loop_NTPase"/>
</dbReference>
<dbReference type="GO" id="GO:0003924">
    <property type="term" value="F:GTPase activity"/>
    <property type="evidence" value="ECO:0007669"/>
    <property type="project" value="InterPro"/>
</dbReference>
<dbReference type="InterPro" id="IPR012675">
    <property type="entry name" value="Beta-grasp_dom_sf"/>
</dbReference>
<name>A1RY00_THEPD</name>
<dbReference type="EMBL" id="CP000505">
    <property type="protein sequence ID" value="ABL78080.1"/>
    <property type="molecule type" value="Genomic_DNA"/>
</dbReference>
<reference evidence="4" key="1">
    <citation type="journal article" date="2008" name="J. Bacteriol.">
        <title>Genome sequence of Thermofilum pendens reveals an exceptional loss of biosynthetic pathways without genome reduction.</title>
        <authorList>
            <person name="Anderson I."/>
            <person name="Rodriguez J."/>
            <person name="Susanti D."/>
            <person name="Porat I."/>
            <person name="Reich C."/>
            <person name="Ulrich L.E."/>
            <person name="Elkins J.G."/>
            <person name="Mavromatis K."/>
            <person name="Lykidis A."/>
            <person name="Kim E."/>
            <person name="Thompson L.S."/>
            <person name="Nolan M."/>
            <person name="Land M."/>
            <person name="Copeland A."/>
            <person name="Lapidus A."/>
            <person name="Lucas S."/>
            <person name="Detter C."/>
            <person name="Zhulin I.B."/>
            <person name="Olsen G.J."/>
            <person name="Whitman W."/>
            <person name="Mukhopadhyay B."/>
            <person name="Bristow J."/>
            <person name="Kyrpides N."/>
        </authorList>
    </citation>
    <scope>NUCLEOTIDE SEQUENCE [LARGE SCALE GENOMIC DNA]</scope>
    <source>
        <strain evidence="4">DSM 2475 / Hrk 5</strain>
    </source>
</reference>
<dbReference type="eggNOG" id="arCOG00358">
    <property type="taxonomic scope" value="Archaea"/>
</dbReference>
<dbReference type="PANTHER" id="PTHR43127">
    <property type="entry name" value="DEVELOPMENTALLY-REGULATED GTP-BINDING PROTEIN 2"/>
    <property type="match status" value="1"/>
</dbReference>
<dbReference type="Pfam" id="PF02824">
    <property type="entry name" value="TGS"/>
    <property type="match status" value="1"/>
</dbReference>
<feature type="domain" description="TGS" evidence="2">
    <location>
        <begin position="302"/>
        <end position="377"/>
    </location>
</feature>